<feature type="compositionally biased region" description="Polar residues" evidence="2">
    <location>
        <begin position="1269"/>
        <end position="1300"/>
    </location>
</feature>
<feature type="compositionally biased region" description="Polar residues" evidence="2">
    <location>
        <begin position="634"/>
        <end position="648"/>
    </location>
</feature>
<feature type="coiled-coil region" evidence="1">
    <location>
        <begin position="1144"/>
        <end position="1217"/>
    </location>
</feature>
<feature type="compositionally biased region" description="Polar residues" evidence="2">
    <location>
        <begin position="1384"/>
        <end position="1399"/>
    </location>
</feature>
<feature type="compositionally biased region" description="Polar residues" evidence="2">
    <location>
        <begin position="942"/>
        <end position="959"/>
    </location>
</feature>
<feature type="compositionally biased region" description="Polar residues" evidence="2">
    <location>
        <begin position="860"/>
        <end position="869"/>
    </location>
</feature>
<name>A0A8H5CXH1_9AGAR</name>
<comment type="caution">
    <text evidence="3">The sequence shown here is derived from an EMBL/GenBank/DDBJ whole genome shotgun (WGS) entry which is preliminary data.</text>
</comment>
<feature type="compositionally biased region" description="Low complexity" evidence="2">
    <location>
        <begin position="806"/>
        <end position="816"/>
    </location>
</feature>
<feature type="compositionally biased region" description="Polar residues" evidence="2">
    <location>
        <begin position="392"/>
        <end position="402"/>
    </location>
</feature>
<feature type="region of interest" description="Disordered" evidence="2">
    <location>
        <begin position="484"/>
        <end position="615"/>
    </location>
</feature>
<feature type="compositionally biased region" description="Polar residues" evidence="2">
    <location>
        <begin position="836"/>
        <end position="850"/>
    </location>
</feature>
<feature type="compositionally biased region" description="Low complexity" evidence="2">
    <location>
        <begin position="440"/>
        <end position="456"/>
    </location>
</feature>
<feature type="compositionally biased region" description="Polar residues" evidence="2">
    <location>
        <begin position="772"/>
        <end position="782"/>
    </location>
</feature>
<feature type="compositionally biased region" description="Low complexity" evidence="2">
    <location>
        <begin position="569"/>
        <end position="586"/>
    </location>
</feature>
<evidence type="ECO:0000313" key="3">
    <source>
        <dbReference type="EMBL" id="KAF5348833.1"/>
    </source>
</evidence>
<feature type="region of interest" description="Disordered" evidence="2">
    <location>
        <begin position="95"/>
        <end position="139"/>
    </location>
</feature>
<feature type="region of interest" description="Disordered" evidence="2">
    <location>
        <begin position="628"/>
        <end position="648"/>
    </location>
</feature>
<dbReference type="Proteomes" id="UP000559027">
    <property type="component" value="Unassembled WGS sequence"/>
</dbReference>
<feature type="region of interest" description="Disordered" evidence="2">
    <location>
        <begin position="390"/>
        <end position="457"/>
    </location>
</feature>
<feature type="region of interest" description="Disordered" evidence="2">
    <location>
        <begin position="719"/>
        <end position="1048"/>
    </location>
</feature>
<feature type="region of interest" description="Disordered" evidence="2">
    <location>
        <begin position="1462"/>
        <end position="1484"/>
    </location>
</feature>
<feature type="compositionally biased region" description="Low complexity" evidence="2">
    <location>
        <begin position="721"/>
        <end position="735"/>
    </location>
</feature>
<keyword evidence="4" id="KW-1185">Reference proteome</keyword>
<feature type="compositionally biased region" description="Low complexity" evidence="2">
    <location>
        <begin position="826"/>
        <end position="835"/>
    </location>
</feature>
<organism evidence="3 4">
    <name type="scientific">Leucocoprinus leucothites</name>
    <dbReference type="NCBI Taxonomy" id="201217"/>
    <lineage>
        <taxon>Eukaryota</taxon>
        <taxon>Fungi</taxon>
        <taxon>Dikarya</taxon>
        <taxon>Basidiomycota</taxon>
        <taxon>Agaricomycotina</taxon>
        <taxon>Agaricomycetes</taxon>
        <taxon>Agaricomycetidae</taxon>
        <taxon>Agaricales</taxon>
        <taxon>Agaricineae</taxon>
        <taxon>Agaricaceae</taxon>
        <taxon>Leucocoprinus</taxon>
    </lineage>
</organism>
<sequence>MPTLSFISLPKPPKAPRWISKVPNRTPFPAGRVDGPSISSPHPYASPDIIDIHDPSNSLGSIGEVEETVPEEPSVQKSPHIKIDLDLSSEPFDSDWFQTKFTTPPSPSHQSYNSQKAEGSRVTATEGRTLGPSGRWETPQSVPIEVQTDNDDDEIDLSTSEDDVLDHLKAMDASTFLNLPPHAIHSQSNEANAMPRRNPPTPIKIPSLSMHGPQVQIVRSAEANNSRPLSEISSAESSAVSGQTLARALLGNSFILSADNRSSRYRSGFGGLVRSDSATLPRGDHPLANSPYWRDRTLSGTSDTFAADINAPPIPSNAEKVYVPPRTPRHSGTENKRKANAKRRSSTGSLASPTSKSDSNNTQSRPNSVTEIAAELERDFQALRRISRISEAPSSASTSQANPDIPLQTPSPEVSPLEPSPAQTDSPTLAPAAPTPPPVASSSSSSSYHVSPGPSTTALAYSTKELENVLDYYSSSDKQERAFAPAFSPITEESSSQLSSPASKRLSALATPKSRAISPLSGTTNGRIDLSTVRRPSDGAVIGRASSSRRRSSQLPSPDPNSALPTPPQSSQSASAYSSAATQRSSLSPPRPLGNVVGGRLRSGSAPSPIKITRDSRDLNSYRIISPLPENALETPSTGDSSDGMATQQTFPETPNAFSPFWSAGSANSPGMIQRLPEGYEISPMPHTPMSAALPMQGRNLHPSLSQQVMLTRASSMISHARQGTGTRAGASARGLPVPSTPEVEEDGTRDDEVEDTAQVVHLPPSRPTELSPGSSVSQYSEPSVDPHPLYEETDPAVGASTGARPSSPSTISSSPMLTYLTRDASSPSSYSPPSGNTFSSTNPSYSHQFDSAPDFTDPFHSQSQTHSSPRFIPRTRTASPGGRSLQTPPPVVITPPAGEGASAPSPYTGHSLRRISEISHNFESPPPYDTIDHDRPPPISVTPSADSNAESRLAASSLQHSQSVTHNSSSSNEHLPLARKTSIGNQNRRGRMRPTGPRRPLSHINNHVSPAGRNRMLSDASVNSTTNSSTPTPRGPGSTPEIEPKSLTIISPPLDPQSGMNPNLSPTATATAVNNTAVSSPKTPDFNVPAMPYRGLTMDQAKWTFTSAQLQTIVSRAIRQSAEASSIRLLRLETLDKEIPQQLERLESRKSEIKSKYRSLTRSSEALYTKLSSQIVTGSSSAQETMEELRETTRQLNKLTEELHSVDQQQAQIQNLVQNHSASALSMALRKLNASFLKQLTQTQELQREVADLRDDLSISDMRSTKLVQENQILQSQTTPHVSSMQDGSSESNATSSPTHDAPHLSRKKSVQGMVTRKSSFGYSRPSRWSGHRVSQRSSLSSNGTRSSMMFNGGASGTNSTFSVPPVPPLPRRRPTDIVTDAPTRSATMISTDGGTPNTEVRAMIRAQDELYRMLGISLGDRRMRRSHSIIGLPGNPETQLHPSSTSMNFLHPPTAVARVSRTDSLDSGSLSNRESRLNTRPQSYPASLLEAYNQLDVDVGSLFLTPPLEDSDSDDTW</sequence>
<feature type="compositionally biased region" description="Acidic residues" evidence="2">
    <location>
        <begin position="743"/>
        <end position="756"/>
    </location>
</feature>
<feature type="compositionally biased region" description="Low complexity" evidence="2">
    <location>
        <begin position="488"/>
        <end position="507"/>
    </location>
</feature>
<feature type="compositionally biased region" description="Low complexity" evidence="2">
    <location>
        <begin position="960"/>
        <end position="973"/>
    </location>
</feature>
<feature type="compositionally biased region" description="Polar residues" evidence="2">
    <location>
        <begin position="96"/>
        <end position="117"/>
    </location>
</feature>
<gene>
    <name evidence="3" type="ORF">D9756_009789</name>
</gene>
<feature type="compositionally biased region" description="Low complexity" evidence="2">
    <location>
        <begin position="1337"/>
        <end position="1349"/>
    </location>
</feature>
<evidence type="ECO:0000256" key="2">
    <source>
        <dbReference type="SAM" id="MobiDB-lite"/>
    </source>
</evidence>
<feature type="region of interest" description="Disordered" evidence="2">
    <location>
        <begin position="1269"/>
        <end position="1399"/>
    </location>
</feature>
<feature type="compositionally biased region" description="Low complexity" evidence="2">
    <location>
        <begin position="1024"/>
        <end position="1041"/>
    </location>
</feature>
<accession>A0A8H5CXH1</accession>
<evidence type="ECO:0000313" key="4">
    <source>
        <dbReference type="Proteomes" id="UP000559027"/>
    </source>
</evidence>
<reference evidence="3 4" key="1">
    <citation type="journal article" date="2020" name="ISME J.">
        <title>Uncovering the hidden diversity of litter-decomposition mechanisms in mushroom-forming fungi.</title>
        <authorList>
            <person name="Floudas D."/>
            <person name="Bentzer J."/>
            <person name="Ahren D."/>
            <person name="Johansson T."/>
            <person name="Persson P."/>
            <person name="Tunlid A."/>
        </authorList>
    </citation>
    <scope>NUCLEOTIDE SEQUENCE [LARGE SCALE GENOMIC DNA]</scope>
    <source>
        <strain evidence="3 4">CBS 146.42</strain>
    </source>
</reference>
<proteinExistence type="predicted"/>
<feature type="region of interest" description="Disordered" evidence="2">
    <location>
        <begin position="17"/>
        <end position="61"/>
    </location>
</feature>
<feature type="compositionally biased region" description="Low complexity" evidence="2">
    <location>
        <begin position="410"/>
        <end position="432"/>
    </location>
</feature>
<protein>
    <submittedName>
        <fullName evidence="3">Uncharacterized protein</fullName>
    </submittedName>
</protein>
<keyword evidence="1" id="KW-0175">Coiled coil</keyword>
<feature type="compositionally biased region" description="Polar residues" evidence="2">
    <location>
        <begin position="346"/>
        <end position="368"/>
    </location>
</feature>
<dbReference type="OrthoDB" id="3271284at2759"/>
<feature type="region of interest" description="Disordered" evidence="2">
    <location>
        <begin position="271"/>
        <end position="368"/>
    </location>
</feature>
<dbReference type="EMBL" id="JAACJO010000018">
    <property type="protein sequence ID" value="KAF5348833.1"/>
    <property type="molecule type" value="Genomic_DNA"/>
</dbReference>
<feature type="compositionally biased region" description="Polar residues" evidence="2">
    <location>
        <begin position="1467"/>
        <end position="1484"/>
    </location>
</feature>
<evidence type="ECO:0000256" key="1">
    <source>
        <dbReference type="SAM" id="Coils"/>
    </source>
</evidence>
<feature type="compositionally biased region" description="Low complexity" evidence="2">
    <location>
        <begin position="896"/>
        <end position="907"/>
    </location>
</feature>